<dbReference type="GeneID" id="95793067"/>
<protein>
    <submittedName>
        <fullName evidence="1">Uncharacterized protein</fullName>
    </submittedName>
</protein>
<organism evidence="1 2">
    <name type="scientific">Streptomyces luteogriseus</name>
    <dbReference type="NCBI Taxonomy" id="68233"/>
    <lineage>
        <taxon>Bacteria</taxon>
        <taxon>Bacillati</taxon>
        <taxon>Actinomycetota</taxon>
        <taxon>Actinomycetes</taxon>
        <taxon>Kitasatosporales</taxon>
        <taxon>Streptomycetaceae</taxon>
        <taxon>Streptomyces</taxon>
    </lineage>
</organism>
<keyword evidence="2" id="KW-1185">Reference proteome</keyword>
<dbReference type="RefSeq" id="WP_184907558.1">
    <property type="nucleotide sequence ID" value="NZ_JACHMS010000001.1"/>
</dbReference>
<gene>
    <name evidence="1" type="ORF">BJ965_001041</name>
</gene>
<comment type="caution">
    <text evidence="1">The sequence shown here is derived from an EMBL/GenBank/DDBJ whole genome shotgun (WGS) entry which is preliminary data.</text>
</comment>
<proteinExistence type="predicted"/>
<sequence>MADLHLICDTCRKPIDGATGYLWVDNSQINAVVKAVAEWNRAHTIPEGEPLAGGRMCSATDLFSYPEAVQWQAHHHACDPSQDASAYSIQADRISTWRELLDWTAHLMEKEWLTHTDWDDVLRGIHGGQSRLVLAATN</sequence>
<name>A0A7W7DHY5_9ACTN</name>
<reference evidence="1 2" key="1">
    <citation type="submission" date="2020-08" db="EMBL/GenBank/DDBJ databases">
        <title>Sequencing the genomes of 1000 actinobacteria strains.</title>
        <authorList>
            <person name="Klenk H.-P."/>
        </authorList>
    </citation>
    <scope>NUCLEOTIDE SEQUENCE [LARGE SCALE GENOMIC DNA]</scope>
    <source>
        <strain evidence="1 2">DSM 40483</strain>
    </source>
</reference>
<dbReference type="Proteomes" id="UP000565089">
    <property type="component" value="Unassembled WGS sequence"/>
</dbReference>
<dbReference type="EMBL" id="JACHMS010000001">
    <property type="protein sequence ID" value="MBB4711159.1"/>
    <property type="molecule type" value="Genomic_DNA"/>
</dbReference>
<dbReference type="AlphaFoldDB" id="A0A7W7DHY5"/>
<evidence type="ECO:0000313" key="1">
    <source>
        <dbReference type="EMBL" id="MBB4711159.1"/>
    </source>
</evidence>
<accession>A0A7W7DHY5</accession>
<evidence type="ECO:0000313" key="2">
    <source>
        <dbReference type="Proteomes" id="UP000565089"/>
    </source>
</evidence>